<protein>
    <submittedName>
        <fullName evidence="1">Uncharacterized protein</fullName>
    </submittedName>
</protein>
<gene>
    <name evidence="1" type="ORF">QBC33DRAFT_516010</name>
</gene>
<evidence type="ECO:0000313" key="1">
    <source>
        <dbReference type="EMBL" id="KAK1766097.1"/>
    </source>
</evidence>
<dbReference type="AlphaFoldDB" id="A0AAJ0BYA3"/>
<proteinExistence type="predicted"/>
<sequence length="245" mass="27800">MNPYDGIPNTRPSAADSAEKLYSSISKAFPGVVTDFEAKWKAWQTTWFPTNSPSFSASDCCQVPEFDNLVALGPKIVPLVVYKLASTSENFIAVNLYNELEKDKDYLVDPNDVLNYNVLQRQANLIVDINYERNKLVQARIEAWEAHCTQSHVHSNSGMYTECDDYARLLELGGSIIAHLMLAYAKDPSGFWFELLHETVHGLGKKTGLRTIDFKEQYAAWNEWFQKGEHDEAPWWSNGIRAVAE</sequence>
<comment type="caution">
    <text evidence="1">The sequence shown here is derived from an EMBL/GenBank/DDBJ whole genome shotgun (WGS) entry which is preliminary data.</text>
</comment>
<accession>A0AAJ0BYA3</accession>
<dbReference type="Proteomes" id="UP001244011">
    <property type="component" value="Unassembled WGS sequence"/>
</dbReference>
<keyword evidence="2" id="KW-1185">Reference proteome</keyword>
<dbReference type="RefSeq" id="XP_060282310.1">
    <property type="nucleotide sequence ID" value="XM_060426120.1"/>
</dbReference>
<organism evidence="1 2">
    <name type="scientific">Phialemonium atrogriseum</name>
    <dbReference type="NCBI Taxonomy" id="1093897"/>
    <lineage>
        <taxon>Eukaryota</taxon>
        <taxon>Fungi</taxon>
        <taxon>Dikarya</taxon>
        <taxon>Ascomycota</taxon>
        <taxon>Pezizomycotina</taxon>
        <taxon>Sordariomycetes</taxon>
        <taxon>Sordariomycetidae</taxon>
        <taxon>Cephalothecales</taxon>
        <taxon>Cephalothecaceae</taxon>
        <taxon>Phialemonium</taxon>
    </lineage>
</organism>
<dbReference type="EMBL" id="MU839012">
    <property type="protein sequence ID" value="KAK1766097.1"/>
    <property type="molecule type" value="Genomic_DNA"/>
</dbReference>
<dbReference type="GeneID" id="85309307"/>
<evidence type="ECO:0000313" key="2">
    <source>
        <dbReference type="Proteomes" id="UP001244011"/>
    </source>
</evidence>
<reference evidence="1" key="1">
    <citation type="submission" date="2023-06" db="EMBL/GenBank/DDBJ databases">
        <title>Genome-scale phylogeny and comparative genomics of the fungal order Sordariales.</title>
        <authorList>
            <consortium name="Lawrence Berkeley National Laboratory"/>
            <person name="Hensen N."/>
            <person name="Bonometti L."/>
            <person name="Westerberg I."/>
            <person name="Brannstrom I.O."/>
            <person name="Guillou S."/>
            <person name="Cros-Aarteil S."/>
            <person name="Calhoun S."/>
            <person name="Haridas S."/>
            <person name="Kuo A."/>
            <person name="Mondo S."/>
            <person name="Pangilinan J."/>
            <person name="Riley R."/>
            <person name="Labutti K."/>
            <person name="Andreopoulos B."/>
            <person name="Lipzen A."/>
            <person name="Chen C."/>
            <person name="Yanf M."/>
            <person name="Daum C."/>
            <person name="Ng V."/>
            <person name="Clum A."/>
            <person name="Steindorff A."/>
            <person name="Ohm R."/>
            <person name="Martin F."/>
            <person name="Silar P."/>
            <person name="Natvig D."/>
            <person name="Lalanne C."/>
            <person name="Gautier V."/>
            <person name="Ament-Velasquez S.L."/>
            <person name="Kruys A."/>
            <person name="Hutchinson M.I."/>
            <person name="Powell A.J."/>
            <person name="Barry K."/>
            <person name="Miller A.N."/>
            <person name="Grigoriev I.V."/>
            <person name="Debuchy R."/>
            <person name="Gladieux P."/>
            <person name="Thoren M.H."/>
            <person name="Johannesson H."/>
        </authorList>
    </citation>
    <scope>NUCLEOTIDE SEQUENCE</scope>
    <source>
        <strain evidence="1">8032-3</strain>
    </source>
</reference>
<name>A0AAJ0BYA3_9PEZI</name>